<evidence type="ECO:0000256" key="2">
    <source>
        <dbReference type="ARBA" id="ARBA00023043"/>
    </source>
</evidence>
<evidence type="ECO:0000313" key="6">
    <source>
        <dbReference type="EnsemblMetazoa" id="G30415.4:cds"/>
    </source>
</evidence>
<feature type="signal peptide" evidence="5">
    <location>
        <begin position="1"/>
        <end position="21"/>
    </location>
</feature>
<dbReference type="PANTHER" id="PTHR24178:SF41">
    <property type="entry name" value="ANKYRIN-2 ISOFORM X1"/>
    <property type="match status" value="1"/>
</dbReference>
<feature type="chain" id="PRO_5036475612" evidence="5">
    <location>
        <begin position="22"/>
        <end position="637"/>
    </location>
</feature>
<proteinExistence type="predicted"/>
<keyword evidence="1" id="KW-0677">Repeat</keyword>
<dbReference type="AlphaFoldDB" id="A0A8W8M3G0"/>
<keyword evidence="2 3" id="KW-0040">ANK repeat</keyword>
<keyword evidence="7" id="KW-1185">Reference proteome</keyword>
<reference evidence="6" key="1">
    <citation type="submission" date="2022-08" db="UniProtKB">
        <authorList>
            <consortium name="EnsemblMetazoa"/>
        </authorList>
    </citation>
    <scope>IDENTIFICATION</scope>
    <source>
        <strain evidence="6">05x7-T-G4-1.051#20</strain>
    </source>
</reference>
<feature type="repeat" description="ANK" evidence="3">
    <location>
        <begin position="263"/>
        <end position="295"/>
    </location>
</feature>
<protein>
    <submittedName>
        <fullName evidence="6">Uncharacterized protein</fullName>
    </submittedName>
</protein>
<evidence type="ECO:0000256" key="5">
    <source>
        <dbReference type="SAM" id="SignalP"/>
    </source>
</evidence>
<dbReference type="Gene3D" id="1.25.40.20">
    <property type="entry name" value="Ankyrin repeat-containing domain"/>
    <property type="match status" value="2"/>
</dbReference>
<dbReference type="PANTHER" id="PTHR24178">
    <property type="entry name" value="MOLTING PROTEIN MLT-4"/>
    <property type="match status" value="1"/>
</dbReference>
<keyword evidence="4" id="KW-1133">Transmembrane helix</keyword>
<sequence>IGMFWSAVLILILSILVISFSDYEFEVFPVEVCPRNTEESTNASLRLNCNTTHGYHCVPNKNFTSLIEFCYPRGEKIPFHKGNCLELADVGILNHVKCDKTFLCGCPDEFYFSNELYKYPLCTNINPQFGCFSADMECIVSRFMENMTKTHNYSNYITDKNNKNEYNYSNNSNNSIDTDNQKDNACVVGCTVDIVVSVTVTLALSVIIIMMIFLLQWIRDRKNARTRSSRHSELNPISAIRRRIMEGRQQSSVETARKQLGRRGFNPLHIAAKEGNLDAFKTTYEACNDISSTTTDGRNILHIASYYGNHDICEYILTERKELYEKTDNNQMYPAHWAALAGHVNILELMSNHGCDLAYKTRKYEENIVLFACMNTGLDVFKFVAKNENLATLLHAKNRENWNSIQYAAKNGNLEAVKFLYENGVDIKNKSHKTGKNCLHTACEKGFNDVCAYILQKCPDLIQEKDKNNKHVGHFVAKSGNTNILKELLKYRDKSLWKKATSDNVNVLHIACKYARLDMCIEFEKLDILHDLVLELTEKGWNAALFLTERAENELKRIEILKLLDKHGLDVHHASRAGKTILYNACANQSTKLIEYLLQNYPDLLCLERSIDAKTATDSTEIKSLLDEYRQKIVGHQ</sequence>
<evidence type="ECO:0000256" key="1">
    <source>
        <dbReference type="ARBA" id="ARBA00022737"/>
    </source>
</evidence>
<dbReference type="Pfam" id="PF12796">
    <property type="entry name" value="Ank_2"/>
    <property type="match status" value="2"/>
</dbReference>
<evidence type="ECO:0000256" key="3">
    <source>
        <dbReference type="PROSITE-ProRule" id="PRU00023"/>
    </source>
</evidence>
<dbReference type="EnsemblMetazoa" id="G30415.4">
    <property type="protein sequence ID" value="G30415.4:cds"/>
    <property type="gene ID" value="G30415"/>
</dbReference>
<organism evidence="6 7">
    <name type="scientific">Magallana gigas</name>
    <name type="common">Pacific oyster</name>
    <name type="synonym">Crassostrea gigas</name>
    <dbReference type="NCBI Taxonomy" id="29159"/>
    <lineage>
        <taxon>Eukaryota</taxon>
        <taxon>Metazoa</taxon>
        <taxon>Spiralia</taxon>
        <taxon>Lophotrochozoa</taxon>
        <taxon>Mollusca</taxon>
        <taxon>Bivalvia</taxon>
        <taxon>Autobranchia</taxon>
        <taxon>Pteriomorphia</taxon>
        <taxon>Ostreida</taxon>
        <taxon>Ostreoidea</taxon>
        <taxon>Ostreidae</taxon>
        <taxon>Magallana</taxon>
    </lineage>
</organism>
<feature type="repeat" description="ANK" evidence="3">
    <location>
        <begin position="400"/>
        <end position="432"/>
    </location>
</feature>
<dbReference type="PROSITE" id="PS50297">
    <property type="entry name" value="ANK_REP_REGION"/>
    <property type="match status" value="1"/>
</dbReference>
<dbReference type="InterPro" id="IPR036770">
    <property type="entry name" value="Ankyrin_rpt-contain_sf"/>
</dbReference>
<keyword evidence="5" id="KW-0732">Signal</keyword>
<dbReference type="SUPFAM" id="SSF48403">
    <property type="entry name" value="Ankyrin repeat"/>
    <property type="match status" value="1"/>
</dbReference>
<accession>A0A8W8M3G0</accession>
<feature type="transmembrane region" description="Helical" evidence="4">
    <location>
        <begin position="194"/>
        <end position="218"/>
    </location>
</feature>
<evidence type="ECO:0000313" key="7">
    <source>
        <dbReference type="Proteomes" id="UP000005408"/>
    </source>
</evidence>
<keyword evidence="4" id="KW-0812">Transmembrane</keyword>
<dbReference type="PROSITE" id="PS50088">
    <property type="entry name" value="ANK_REPEAT"/>
    <property type="match status" value="2"/>
</dbReference>
<name>A0A8W8M3G0_MAGGI</name>
<dbReference type="InterPro" id="IPR002110">
    <property type="entry name" value="Ankyrin_rpt"/>
</dbReference>
<keyword evidence="4" id="KW-0472">Membrane</keyword>
<evidence type="ECO:0000256" key="4">
    <source>
        <dbReference type="SAM" id="Phobius"/>
    </source>
</evidence>
<dbReference type="SMART" id="SM00248">
    <property type="entry name" value="ANK"/>
    <property type="match status" value="9"/>
</dbReference>
<dbReference type="Proteomes" id="UP000005408">
    <property type="component" value="Unassembled WGS sequence"/>
</dbReference>